<dbReference type="PANTHER" id="PTHR41878:SF1">
    <property type="entry name" value="TNPR PROTEIN"/>
    <property type="match status" value="1"/>
</dbReference>
<accession>A0A7Y7QZ32</accession>
<reference evidence="4 5" key="1">
    <citation type="submission" date="2020-05" db="EMBL/GenBank/DDBJ databases">
        <title>Draft Genome Sequences of Sphingomonas sp. Isolated from the International Space Station.</title>
        <authorList>
            <person name="Bijlani S."/>
            <person name="Singh N.K."/>
            <person name="Mason C.E."/>
            <person name="Wang C.C."/>
            <person name="Venkateswaran K."/>
        </authorList>
    </citation>
    <scope>NUCLEOTIDE SEQUENCE [LARGE SCALE GENOMIC DNA]</scope>
    <source>
        <strain evidence="2 5">IIF7SW-B5</strain>
        <strain evidence="3">ISS-IIF7SWP</strain>
    </source>
</reference>
<organism evidence="3 4">
    <name type="scientific">Sphingomonas sanguinis</name>
    <dbReference type="NCBI Taxonomy" id="33051"/>
    <lineage>
        <taxon>Bacteria</taxon>
        <taxon>Pseudomonadati</taxon>
        <taxon>Pseudomonadota</taxon>
        <taxon>Alphaproteobacteria</taxon>
        <taxon>Sphingomonadales</taxon>
        <taxon>Sphingomonadaceae</taxon>
        <taxon>Sphingomonas</taxon>
    </lineage>
</organism>
<dbReference type="AlphaFoldDB" id="A0A7Y7QZ32"/>
<evidence type="ECO:0000313" key="2">
    <source>
        <dbReference type="EMBL" id="NNG55476.1"/>
    </source>
</evidence>
<evidence type="ECO:0000313" key="4">
    <source>
        <dbReference type="Proteomes" id="UP000531581"/>
    </source>
</evidence>
<dbReference type="PANTHER" id="PTHR41878">
    <property type="entry name" value="LEXA REPRESSOR-RELATED"/>
    <property type="match status" value="1"/>
</dbReference>
<dbReference type="InterPro" id="IPR012912">
    <property type="entry name" value="Plasmid_pRiA4b_Orf3-like"/>
</dbReference>
<dbReference type="Pfam" id="PF07929">
    <property type="entry name" value="PRiA4_ORF3"/>
    <property type="match status" value="1"/>
</dbReference>
<dbReference type="RefSeq" id="WP_061780154.1">
    <property type="nucleotide sequence ID" value="NZ_JABEOV010000030.1"/>
</dbReference>
<sequence length="213" mass="24196">MSAETIARLHIVLDDIEPTIWRRVDVPVTASLKMLHDIIQAAMGWEDYHLWHFEAGNRRYGIPDPMWPESGMTAAKNVKLATLIDRGVRELVYTYDMGDDWRHTITLETVGPGEPDVKYPRFVDGARRCPPEDVGGLPGFEMFLDAMADPSHEEHDRLREWYGGPYNADDIDERFTRRAVAAIAIRRHAGKLAYQKSRAQQQGGLLATLTARP</sequence>
<feature type="domain" description="Plasmid pRiA4b Orf3-like" evidence="1">
    <location>
        <begin position="6"/>
        <end position="172"/>
    </location>
</feature>
<gene>
    <name evidence="2" type="ORF">HKX05_19215</name>
    <name evidence="3" type="ORF">HLV41_19990</name>
</gene>
<dbReference type="Proteomes" id="UP000557656">
    <property type="component" value="Unassembled WGS sequence"/>
</dbReference>
<name>A0A7Y7QZ32_9SPHN</name>
<dbReference type="Gene3D" id="3.10.290.30">
    <property type="entry name" value="MM3350-like"/>
    <property type="match status" value="1"/>
</dbReference>
<proteinExistence type="predicted"/>
<comment type="caution">
    <text evidence="3">The sequence shown here is derived from an EMBL/GenBank/DDBJ whole genome shotgun (WGS) entry which is preliminary data.</text>
</comment>
<dbReference type="Proteomes" id="UP000531581">
    <property type="component" value="Unassembled WGS sequence"/>
</dbReference>
<keyword evidence="5" id="KW-1185">Reference proteome</keyword>
<evidence type="ECO:0000313" key="5">
    <source>
        <dbReference type="Proteomes" id="UP000557656"/>
    </source>
</evidence>
<dbReference type="SUPFAM" id="SSF159941">
    <property type="entry name" value="MM3350-like"/>
    <property type="match status" value="1"/>
</dbReference>
<protein>
    <submittedName>
        <fullName evidence="3">Plasmid pRiA4b ORF-3 family protein</fullName>
    </submittedName>
</protein>
<dbReference type="EMBL" id="JABEOV010000030">
    <property type="protein sequence ID" value="NNG55476.1"/>
    <property type="molecule type" value="Genomic_DNA"/>
</dbReference>
<evidence type="ECO:0000313" key="3">
    <source>
        <dbReference type="EMBL" id="NVP33320.1"/>
    </source>
</evidence>
<dbReference type="EMBL" id="JABYQV010000033">
    <property type="protein sequence ID" value="NVP33320.1"/>
    <property type="molecule type" value="Genomic_DNA"/>
</dbReference>
<dbReference type="InterPro" id="IPR024047">
    <property type="entry name" value="MM3350-like_sf"/>
</dbReference>
<dbReference type="GeneID" id="78486334"/>
<evidence type="ECO:0000259" key="1">
    <source>
        <dbReference type="Pfam" id="PF07929"/>
    </source>
</evidence>